<dbReference type="EMBL" id="LFZN01000131">
    <property type="protein sequence ID" value="KXS97851.1"/>
    <property type="molecule type" value="Genomic_DNA"/>
</dbReference>
<proteinExistence type="predicted"/>
<dbReference type="OrthoDB" id="10342814at2759"/>
<evidence type="ECO:0000256" key="1">
    <source>
        <dbReference type="SAM" id="SignalP"/>
    </source>
</evidence>
<comment type="caution">
    <text evidence="2">The sequence shown here is derived from an EMBL/GenBank/DDBJ whole genome shotgun (WGS) entry which is preliminary data.</text>
</comment>
<protein>
    <recommendedName>
        <fullName evidence="4">Ecp2 effector protein domain-containing protein</fullName>
    </recommendedName>
</protein>
<reference evidence="2 3" key="1">
    <citation type="submission" date="2015-07" db="EMBL/GenBank/DDBJ databases">
        <title>Comparative genomics of the Sigatoka disease complex on banana suggests a link between parallel evolutionary changes in Pseudocercospora fijiensis and Pseudocercospora eumusae and increased virulence on the banana host.</title>
        <authorList>
            <person name="Chang T.-C."/>
            <person name="Salvucci A."/>
            <person name="Crous P.W."/>
            <person name="Stergiopoulos I."/>
        </authorList>
    </citation>
    <scope>NUCLEOTIDE SEQUENCE [LARGE SCALE GENOMIC DNA]</scope>
    <source>
        <strain evidence="2 3">CBS 114824</strain>
    </source>
</reference>
<keyword evidence="1" id="KW-0732">Signal</keyword>
<evidence type="ECO:0008006" key="4">
    <source>
        <dbReference type="Google" id="ProtNLM"/>
    </source>
</evidence>
<dbReference type="Proteomes" id="UP000070133">
    <property type="component" value="Unassembled WGS sequence"/>
</dbReference>
<evidence type="ECO:0000313" key="3">
    <source>
        <dbReference type="Proteomes" id="UP000070133"/>
    </source>
</evidence>
<keyword evidence="3" id="KW-1185">Reference proteome</keyword>
<organism evidence="2 3">
    <name type="scientific">Pseudocercospora eumusae</name>
    <dbReference type="NCBI Taxonomy" id="321146"/>
    <lineage>
        <taxon>Eukaryota</taxon>
        <taxon>Fungi</taxon>
        <taxon>Dikarya</taxon>
        <taxon>Ascomycota</taxon>
        <taxon>Pezizomycotina</taxon>
        <taxon>Dothideomycetes</taxon>
        <taxon>Dothideomycetidae</taxon>
        <taxon>Mycosphaerellales</taxon>
        <taxon>Mycosphaerellaceae</taxon>
        <taxon>Pseudocercospora</taxon>
    </lineage>
</organism>
<accession>A0A139H602</accession>
<gene>
    <name evidence="2" type="ORF">AC578_7651</name>
</gene>
<feature type="signal peptide" evidence="1">
    <location>
        <begin position="1"/>
        <end position="17"/>
    </location>
</feature>
<feature type="chain" id="PRO_5007806351" description="Ecp2 effector protein domain-containing protein" evidence="1">
    <location>
        <begin position="18"/>
        <end position="139"/>
    </location>
</feature>
<sequence length="139" mass="15883">MKLSAWFTPFLAAQVLATAIPTENIENANQSDKGNYAICNRKYHYGISRNKFRICGSKDWGNNGADVLREIDHKRIHIHKIENGNGDGIHKVEKGHGDGCDWWVRFQASAHWLDKYFEHAIRDAGGPSDVECKEVKYWP</sequence>
<evidence type="ECO:0000313" key="2">
    <source>
        <dbReference type="EMBL" id="KXS97851.1"/>
    </source>
</evidence>
<name>A0A139H602_9PEZI</name>
<dbReference type="AlphaFoldDB" id="A0A139H602"/>